<name>A0A517VQX2_9PLAN</name>
<dbReference type="InterPro" id="IPR045540">
    <property type="entry name" value="YegS/DAGK_C"/>
</dbReference>
<dbReference type="NCBIfam" id="TIGR00147">
    <property type="entry name" value="YegS/Rv2252/BmrU family lipid kinase"/>
    <property type="match status" value="1"/>
</dbReference>
<evidence type="ECO:0000256" key="6">
    <source>
        <dbReference type="ARBA" id="ARBA00022777"/>
    </source>
</evidence>
<keyword evidence="8" id="KW-0460">Magnesium</keyword>
<dbReference type="GO" id="GO:0005524">
    <property type="term" value="F:ATP binding"/>
    <property type="evidence" value="ECO:0007669"/>
    <property type="project" value="UniProtKB-KW"/>
</dbReference>
<keyword evidence="5" id="KW-0547">Nucleotide-binding</keyword>
<evidence type="ECO:0000256" key="10">
    <source>
        <dbReference type="ARBA" id="ARBA00023209"/>
    </source>
</evidence>
<dbReference type="InterPro" id="IPR050187">
    <property type="entry name" value="Lipid_Phosphate_FormReg"/>
</dbReference>
<dbReference type="GO" id="GO:0016301">
    <property type="term" value="F:kinase activity"/>
    <property type="evidence" value="ECO:0007669"/>
    <property type="project" value="UniProtKB-KW"/>
</dbReference>
<dbReference type="Gene3D" id="3.40.50.10330">
    <property type="entry name" value="Probable inorganic polyphosphate/atp-NAD kinase, domain 1"/>
    <property type="match status" value="1"/>
</dbReference>
<dbReference type="InterPro" id="IPR017438">
    <property type="entry name" value="ATP-NAD_kinase_N"/>
</dbReference>
<keyword evidence="4" id="KW-0479">Metal-binding</keyword>
<dbReference type="InterPro" id="IPR005218">
    <property type="entry name" value="Diacylglycerol/lipid_kinase"/>
</dbReference>
<evidence type="ECO:0000256" key="1">
    <source>
        <dbReference type="ARBA" id="ARBA00001946"/>
    </source>
</evidence>
<evidence type="ECO:0000256" key="2">
    <source>
        <dbReference type="ARBA" id="ARBA00022516"/>
    </source>
</evidence>
<keyword evidence="10" id="KW-0594">Phospholipid biosynthesis</keyword>
<keyword evidence="6 13" id="KW-0418">Kinase</keyword>
<evidence type="ECO:0000256" key="8">
    <source>
        <dbReference type="ARBA" id="ARBA00022842"/>
    </source>
</evidence>
<dbReference type="EMBL" id="CP037920">
    <property type="protein sequence ID" value="QDT95412.1"/>
    <property type="molecule type" value="Genomic_DNA"/>
</dbReference>
<evidence type="ECO:0000313" key="13">
    <source>
        <dbReference type="EMBL" id="QDT95412.1"/>
    </source>
</evidence>
<proteinExistence type="predicted"/>
<dbReference type="Proteomes" id="UP000318704">
    <property type="component" value="Chromosome"/>
</dbReference>
<keyword evidence="11" id="KW-1208">Phospholipid metabolism</keyword>
<keyword evidence="2" id="KW-0444">Lipid biosynthesis</keyword>
<gene>
    <name evidence="13" type="primary">bmrU</name>
    <name evidence="13" type="ORF">V144x_08550</name>
</gene>
<dbReference type="GO" id="GO:0005886">
    <property type="term" value="C:plasma membrane"/>
    <property type="evidence" value="ECO:0007669"/>
    <property type="project" value="TreeGrafter"/>
</dbReference>
<dbReference type="Pfam" id="PF19279">
    <property type="entry name" value="YegS_C"/>
    <property type="match status" value="1"/>
</dbReference>
<keyword evidence="3 13" id="KW-0808">Transferase</keyword>
<dbReference type="KEGG" id="gaw:V144x_08550"/>
<feature type="domain" description="DAGKc" evidence="12">
    <location>
        <begin position="1"/>
        <end position="128"/>
    </location>
</feature>
<dbReference type="SUPFAM" id="SSF111331">
    <property type="entry name" value="NAD kinase/diacylglycerol kinase-like"/>
    <property type="match status" value="1"/>
</dbReference>
<evidence type="ECO:0000256" key="7">
    <source>
        <dbReference type="ARBA" id="ARBA00022840"/>
    </source>
</evidence>
<dbReference type="AlphaFoldDB" id="A0A517VQX2"/>
<comment type="cofactor">
    <cofactor evidence="1">
        <name>Mg(2+)</name>
        <dbReference type="ChEBI" id="CHEBI:18420"/>
    </cofactor>
</comment>
<evidence type="ECO:0000256" key="11">
    <source>
        <dbReference type="ARBA" id="ARBA00023264"/>
    </source>
</evidence>
<dbReference type="PANTHER" id="PTHR12358">
    <property type="entry name" value="SPHINGOSINE KINASE"/>
    <property type="match status" value="1"/>
</dbReference>
<accession>A0A517VQX2</accession>
<evidence type="ECO:0000256" key="4">
    <source>
        <dbReference type="ARBA" id="ARBA00022723"/>
    </source>
</evidence>
<sequence>MPTPWVAIQRNPISGTGNRASLLLELIQHLKLKGIRPRLFSNRDRMQDILNQLAVDEQPLCVVAAGGDGTVQDVINRYPHQKITILPLGTENLLARYLGIPKSGQFVADIISQGTTRNIDLCQLNDRKFVLMASIGFDAAVALELARSRKGNISHLSYLKPILKMLWSFPFEELQITTRDNAGEYETTAYHAIVVNIPAYGLNLNFAPAANDHDGLLDVILLQEKGVWNMLKYVYRIIRGTHLDSKGIQKLQTSYIRIQSAQPVPVQTDGDASGFTPAEIQVIPAAAHFIVPCSNSANDQ</sequence>
<reference evidence="13 14" key="1">
    <citation type="submission" date="2019-03" db="EMBL/GenBank/DDBJ databases">
        <title>Deep-cultivation of Planctomycetes and their phenomic and genomic characterization uncovers novel biology.</title>
        <authorList>
            <person name="Wiegand S."/>
            <person name="Jogler M."/>
            <person name="Boedeker C."/>
            <person name="Pinto D."/>
            <person name="Vollmers J."/>
            <person name="Rivas-Marin E."/>
            <person name="Kohn T."/>
            <person name="Peeters S.H."/>
            <person name="Heuer A."/>
            <person name="Rast P."/>
            <person name="Oberbeckmann S."/>
            <person name="Bunk B."/>
            <person name="Jeske O."/>
            <person name="Meyerdierks A."/>
            <person name="Storesund J.E."/>
            <person name="Kallscheuer N."/>
            <person name="Luecker S."/>
            <person name="Lage O.M."/>
            <person name="Pohl T."/>
            <person name="Merkel B.J."/>
            <person name="Hornburger P."/>
            <person name="Mueller R.-W."/>
            <person name="Bruemmer F."/>
            <person name="Labrenz M."/>
            <person name="Spormann A.M."/>
            <person name="Op den Camp H."/>
            <person name="Overmann J."/>
            <person name="Amann R."/>
            <person name="Jetten M.S.M."/>
            <person name="Mascher T."/>
            <person name="Medema M.H."/>
            <person name="Devos D.P."/>
            <person name="Kaster A.-K."/>
            <person name="Ovreas L."/>
            <person name="Rohde M."/>
            <person name="Galperin M.Y."/>
            <person name="Jogler C."/>
        </authorList>
    </citation>
    <scope>NUCLEOTIDE SEQUENCE [LARGE SCALE GENOMIC DNA]</scope>
    <source>
        <strain evidence="13 14">V144</strain>
    </source>
</reference>
<keyword evidence="9" id="KW-0443">Lipid metabolism</keyword>
<dbReference type="EC" id="2.7.1.-" evidence="13"/>
<dbReference type="InterPro" id="IPR001206">
    <property type="entry name" value="Diacylglycerol_kinase_cat_dom"/>
</dbReference>
<dbReference type="RefSeq" id="WP_144981817.1">
    <property type="nucleotide sequence ID" value="NZ_CP037920.1"/>
</dbReference>
<organism evidence="13 14">
    <name type="scientific">Gimesia aquarii</name>
    <dbReference type="NCBI Taxonomy" id="2527964"/>
    <lineage>
        <taxon>Bacteria</taxon>
        <taxon>Pseudomonadati</taxon>
        <taxon>Planctomycetota</taxon>
        <taxon>Planctomycetia</taxon>
        <taxon>Planctomycetales</taxon>
        <taxon>Planctomycetaceae</taxon>
        <taxon>Gimesia</taxon>
    </lineage>
</organism>
<evidence type="ECO:0000313" key="14">
    <source>
        <dbReference type="Proteomes" id="UP000318704"/>
    </source>
</evidence>
<dbReference type="PANTHER" id="PTHR12358:SF106">
    <property type="entry name" value="LIPID KINASE YEGS"/>
    <property type="match status" value="1"/>
</dbReference>
<evidence type="ECO:0000256" key="3">
    <source>
        <dbReference type="ARBA" id="ARBA00022679"/>
    </source>
</evidence>
<dbReference type="GO" id="GO:0008654">
    <property type="term" value="P:phospholipid biosynthetic process"/>
    <property type="evidence" value="ECO:0007669"/>
    <property type="project" value="UniProtKB-KW"/>
</dbReference>
<evidence type="ECO:0000259" key="12">
    <source>
        <dbReference type="PROSITE" id="PS50146"/>
    </source>
</evidence>
<keyword evidence="7" id="KW-0067">ATP-binding</keyword>
<protein>
    <submittedName>
        <fullName evidence="13">Lipid kinase BmrU</fullName>
        <ecNumber evidence="13">2.7.1.-</ecNumber>
    </submittedName>
</protein>
<dbReference type="Gene3D" id="2.60.200.40">
    <property type="match status" value="1"/>
</dbReference>
<dbReference type="PROSITE" id="PS50146">
    <property type="entry name" value="DAGK"/>
    <property type="match status" value="1"/>
</dbReference>
<evidence type="ECO:0000256" key="5">
    <source>
        <dbReference type="ARBA" id="ARBA00022741"/>
    </source>
</evidence>
<dbReference type="Pfam" id="PF00781">
    <property type="entry name" value="DAGK_cat"/>
    <property type="match status" value="1"/>
</dbReference>
<dbReference type="GO" id="GO:0046872">
    <property type="term" value="F:metal ion binding"/>
    <property type="evidence" value="ECO:0007669"/>
    <property type="project" value="UniProtKB-KW"/>
</dbReference>
<evidence type="ECO:0000256" key="9">
    <source>
        <dbReference type="ARBA" id="ARBA00023098"/>
    </source>
</evidence>
<dbReference type="InterPro" id="IPR016064">
    <property type="entry name" value="NAD/diacylglycerol_kinase_sf"/>
</dbReference>